<evidence type="ECO:0000256" key="15">
    <source>
        <dbReference type="ARBA" id="ARBA00023136"/>
    </source>
</evidence>
<evidence type="ECO:0000256" key="5">
    <source>
        <dbReference type="ARBA" id="ARBA00013889"/>
    </source>
</evidence>
<evidence type="ECO:0000256" key="3">
    <source>
        <dbReference type="ARBA" id="ARBA00004413"/>
    </source>
</evidence>
<evidence type="ECO:0000256" key="18">
    <source>
        <dbReference type="ARBA" id="ARBA00029684"/>
    </source>
</evidence>
<dbReference type="GO" id="GO:0016197">
    <property type="term" value="P:endosomal transport"/>
    <property type="evidence" value="ECO:0007669"/>
    <property type="project" value="TreeGrafter"/>
</dbReference>
<feature type="domain" description="EH" evidence="20">
    <location>
        <begin position="8"/>
        <end position="98"/>
    </location>
</feature>
<dbReference type="GO" id="GO:0005509">
    <property type="term" value="F:calcium ion binding"/>
    <property type="evidence" value="ECO:0007669"/>
    <property type="project" value="InterPro"/>
</dbReference>
<dbReference type="GO" id="GO:0030479">
    <property type="term" value="C:actin cortical patch"/>
    <property type="evidence" value="ECO:0007669"/>
    <property type="project" value="UniProtKB-SubCell"/>
</dbReference>
<evidence type="ECO:0000256" key="6">
    <source>
        <dbReference type="ARBA" id="ARBA00017312"/>
    </source>
</evidence>
<keyword evidence="10" id="KW-0479">Metal-binding</keyword>
<dbReference type="CDD" id="cd00052">
    <property type="entry name" value="EH"/>
    <property type="match status" value="1"/>
</dbReference>
<dbReference type="Pfam" id="PF12761">
    <property type="entry name" value="End3"/>
    <property type="match status" value="1"/>
</dbReference>
<keyword evidence="9" id="KW-0254">Endocytosis</keyword>
<dbReference type="SMART" id="SM00027">
    <property type="entry name" value="EH"/>
    <property type="match status" value="2"/>
</dbReference>
<evidence type="ECO:0000256" key="1">
    <source>
        <dbReference type="ARBA" id="ARBA00004125"/>
    </source>
</evidence>
<organism evidence="22 23">
    <name type="scientific">Ogataea philodendri</name>
    <dbReference type="NCBI Taxonomy" id="1378263"/>
    <lineage>
        <taxon>Eukaryota</taxon>
        <taxon>Fungi</taxon>
        <taxon>Dikarya</taxon>
        <taxon>Ascomycota</taxon>
        <taxon>Saccharomycotina</taxon>
        <taxon>Pichiomycetes</taxon>
        <taxon>Pichiales</taxon>
        <taxon>Pichiaceae</taxon>
        <taxon>Ogataea</taxon>
    </lineage>
</organism>
<keyword evidence="12" id="KW-0967">Endosome</keyword>
<comment type="similarity">
    <text evidence="4">Belongs to the END3 family.</text>
</comment>
<accession>A0A9P8P9W6</accession>
<dbReference type="AlphaFoldDB" id="A0A9P8P9W6"/>
<dbReference type="GeneID" id="70234099"/>
<evidence type="ECO:0000256" key="16">
    <source>
        <dbReference type="ARBA" id="ARBA00023203"/>
    </source>
</evidence>
<comment type="caution">
    <text evidence="22">The sequence shown here is derived from an EMBL/GenBank/DDBJ whole genome shotgun (WGS) entry which is preliminary data.</text>
</comment>
<evidence type="ECO:0000256" key="17">
    <source>
        <dbReference type="ARBA" id="ARBA00023212"/>
    </source>
</evidence>
<evidence type="ECO:0000256" key="4">
    <source>
        <dbReference type="ARBA" id="ARBA00009909"/>
    </source>
</evidence>
<dbReference type="InterPro" id="IPR002048">
    <property type="entry name" value="EF_hand_dom"/>
</dbReference>
<gene>
    <name evidence="22" type="ORF">OGAPHI_002132</name>
</gene>
<reference evidence="22" key="2">
    <citation type="submission" date="2021-01" db="EMBL/GenBank/DDBJ databases">
        <authorList>
            <person name="Schikora-Tamarit M.A."/>
        </authorList>
    </citation>
    <scope>NUCLEOTIDE SEQUENCE</scope>
    <source>
        <strain evidence="22">CBS6075</strain>
    </source>
</reference>
<dbReference type="FunFam" id="1.10.238.10:FF:000323">
    <property type="entry name" value="Actin cytoskeleton-regulatory complex protein end3"/>
    <property type="match status" value="1"/>
</dbReference>
<dbReference type="GO" id="GO:0006897">
    <property type="term" value="P:endocytosis"/>
    <property type="evidence" value="ECO:0007669"/>
    <property type="project" value="UniProtKB-KW"/>
</dbReference>
<evidence type="ECO:0000256" key="10">
    <source>
        <dbReference type="ARBA" id="ARBA00022723"/>
    </source>
</evidence>
<dbReference type="GO" id="GO:0005886">
    <property type="term" value="C:plasma membrane"/>
    <property type="evidence" value="ECO:0007669"/>
    <property type="project" value="UniProtKB-SubCell"/>
</dbReference>
<keyword evidence="16" id="KW-0009">Actin-binding</keyword>
<evidence type="ECO:0000256" key="7">
    <source>
        <dbReference type="ARBA" id="ARBA00022475"/>
    </source>
</evidence>
<dbReference type="OrthoDB" id="1716625at2759"/>
<evidence type="ECO:0000259" key="20">
    <source>
        <dbReference type="PROSITE" id="PS50031"/>
    </source>
</evidence>
<keyword evidence="23" id="KW-1185">Reference proteome</keyword>
<keyword evidence="15" id="KW-0472">Membrane</keyword>
<evidence type="ECO:0000256" key="13">
    <source>
        <dbReference type="ARBA" id="ARBA00022837"/>
    </source>
</evidence>
<dbReference type="PROSITE" id="PS50031">
    <property type="entry name" value="EH"/>
    <property type="match status" value="2"/>
</dbReference>
<keyword evidence="7" id="KW-1003">Cell membrane</keyword>
<dbReference type="Proteomes" id="UP000769157">
    <property type="component" value="Unassembled WGS sequence"/>
</dbReference>
<dbReference type="GO" id="GO:0007015">
    <property type="term" value="P:actin filament organization"/>
    <property type="evidence" value="ECO:0007669"/>
    <property type="project" value="InterPro"/>
</dbReference>
<feature type="coiled-coil region" evidence="19">
    <location>
        <begin position="283"/>
        <end position="313"/>
    </location>
</feature>
<dbReference type="InterPro" id="IPR011992">
    <property type="entry name" value="EF-hand-dom_pair"/>
</dbReference>
<feature type="domain" description="EH" evidence="20">
    <location>
        <begin position="135"/>
        <end position="224"/>
    </location>
</feature>
<evidence type="ECO:0000256" key="8">
    <source>
        <dbReference type="ARBA" id="ARBA00022490"/>
    </source>
</evidence>
<dbReference type="GO" id="GO:0003779">
    <property type="term" value="F:actin binding"/>
    <property type="evidence" value="ECO:0007669"/>
    <property type="project" value="UniProtKB-KW"/>
</dbReference>
<dbReference type="InterPro" id="IPR025604">
    <property type="entry name" value="End3"/>
</dbReference>
<dbReference type="Pfam" id="PF12763">
    <property type="entry name" value="EH"/>
    <property type="match status" value="1"/>
</dbReference>
<sequence>MPKLEEWEIKKYWQIFSGLKPVNNKLSGDKVSVVFKNSRLDQAQLEKVWDLSDIDVDGQLDFEEFCIAMRLIFDLVNGNTSELPRTLPDWLIPGSKQHLVQANTAVSGNSNGFDSDTDDDLALSSDFDWYISPGDKSTYENIYTSSSDRFGRITFNSLTELYKTLNNVPETDISFAWNLVNPKQSETIDKDQCMVFLHILSQRSSGKKVPRSVPPSLRATFNKETPSYDINNYQGEDLFASKKPANTKQAFGESYLNKIGTGSSKLVSNGTDFSSTEDTDWEEVKLRRELQDLEDLIKKAEDAKNNKGSDEKLGIAKYEYENLLKYKESQVAQLGSEADIGSIVANIDVVQSQVSQLESFLDQKRSELAGLRQEVEQLK</sequence>
<keyword evidence="8" id="KW-0963">Cytoplasm</keyword>
<evidence type="ECO:0000259" key="21">
    <source>
        <dbReference type="PROSITE" id="PS50222"/>
    </source>
</evidence>
<dbReference type="Gene3D" id="1.10.238.10">
    <property type="entry name" value="EF-hand"/>
    <property type="match status" value="2"/>
</dbReference>
<keyword evidence="11" id="KW-0677">Repeat</keyword>
<proteinExistence type="inferred from homology"/>
<keyword evidence="13" id="KW-0106">Calcium</keyword>
<evidence type="ECO:0000256" key="19">
    <source>
        <dbReference type="SAM" id="Coils"/>
    </source>
</evidence>
<evidence type="ECO:0000256" key="2">
    <source>
        <dbReference type="ARBA" id="ARBA00004134"/>
    </source>
</evidence>
<evidence type="ECO:0000313" key="23">
    <source>
        <dbReference type="Proteomes" id="UP000769157"/>
    </source>
</evidence>
<evidence type="ECO:0000256" key="11">
    <source>
        <dbReference type="ARBA" id="ARBA00022737"/>
    </source>
</evidence>
<name>A0A9P8P9W6_9ASCO</name>
<dbReference type="SMART" id="SM00054">
    <property type="entry name" value="EFh"/>
    <property type="match status" value="1"/>
</dbReference>
<dbReference type="GO" id="GO:0010008">
    <property type="term" value="C:endosome membrane"/>
    <property type="evidence" value="ECO:0007669"/>
    <property type="project" value="UniProtKB-SubCell"/>
</dbReference>
<dbReference type="PROSITE" id="PS50222">
    <property type="entry name" value="EF_HAND_2"/>
    <property type="match status" value="1"/>
</dbReference>
<keyword evidence="17" id="KW-0206">Cytoskeleton</keyword>
<protein>
    <recommendedName>
        <fullName evidence="6">Actin cytoskeleton-regulatory complex protein END3</fullName>
    </recommendedName>
    <alternativeName>
        <fullName evidence="5">Actin cytoskeleton-regulatory complex protein end3</fullName>
    </alternativeName>
    <alternativeName>
        <fullName evidence="18">Endocytosis protein 3</fullName>
    </alternativeName>
</protein>
<evidence type="ECO:0000256" key="9">
    <source>
        <dbReference type="ARBA" id="ARBA00022583"/>
    </source>
</evidence>
<dbReference type="PANTHER" id="PTHR11216:SF174">
    <property type="entry name" value="GH06923P"/>
    <property type="match status" value="1"/>
</dbReference>
<dbReference type="SUPFAM" id="SSF47473">
    <property type="entry name" value="EF-hand"/>
    <property type="match status" value="2"/>
</dbReference>
<evidence type="ECO:0000256" key="14">
    <source>
        <dbReference type="ARBA" id="ARBA00023054"/>
    </source>
</evidence>
<feature type="domain" description="EF-hand" evidence="21">
    <location>
        <begin position="40"/>
        <end position="75"/>
    </location>
</feature>
<dbReference type="InterPro" id="IPR000261">
    <property type="entry name" value="EH_dom"/>
</dbReference>
<comment type="subcellular location">
    <subcellularLocation>
        <location evidence="3">Cell membrane</location>
        <topology evidence="3">Peripheral membrane protein</topology>
        <orientation evidence="3">Cytoplasmic side</orientation>
    </subcellularLocation>
    <subcellularLocation>
        <location evidence="2">Cytoplasm</location>
        <location evidence="2">Cytoskeleton</location>
        <location evidence="2">Actin patch</location>
    </subcellularLocation>
    <subcellularLocation>
        <location evidence="1">Endosome membrane</location>
        <topology evidence="1">Peripheral membrane protein</topology>
        <orientation evidence="1">Cytoplasmic side</orientation>
    </subcellularLocation>
</comment>
<dbReference type="PANTHER" id="PTHR11216">
    <property type="entry name" value="EH DOMAIN"/>
    <property type="match status" value="1"/>
</dbReference>
<reference evidence="22" key="1">
    <citation type="journal article" date="2021" name="Open Biol.">
        <title>Shared evolutionary footprints suggest mitochondrial oxidative damage underlies multiple complex I losses in fungi.</title>
        <authorList>
            <person name="Schikora-Tamarit M.A."/>
            <person name="Marcet-Houben M."/>
            <person name="Nosek J."/>
            <person name="Gabaldon T."/>
        </authorList>
    </citation>
    <scope>NUCLEOTIDE SEQUENCE</scope>
    <source>
        <strain evidence="22">CBS6075</strain>
    </source>
</reference>
<evidence type="ECO:0000256" key="12">
    <source>
        <dbReference type="ARBA" id="ARBA00022753"/>
    </source>
</evidence>
<dbReference type="RefSeq" id="XP_046062792.1">
    <property type="nucleotide sequence ID" value="XM_046202969.1"/>
</dbReference>
<dbReference type="EMBL" id="JAEUBE010000158">
    <property type="protein sequence ID" value="KAH3668378.1"/>
    <property type="molecule type" value="Genomic_DNA"/>
</dbReference>
<keyword evidence="14 19" id="KW-0175">Coiled coil</keyword>
<evidence type="ECO:0000313" key="22">
    <source>
        <dbReference type="EMBL" id="KAH3668378.1"/>
    </source>
</evidence>